<evidence type="ECO:0000256" key="10">
    <source>
        <dbReference type="ARBA" id="ARBA00023180"/>
    </source>
</evidence>
<gene>
    <name evidence="14" type="ORF">LSH36_1535g00000</name>
</gene>
<comment type="caution">
    <text evidence="11">Lacks conserved residue(s) required for the propagation of feature annotation.</text>
</comment>
<dbReference type="InterPro" id="IPR018097">
    <property type="entry name" value="EGF_Ca-bd_CS"/>
</dbReference>
<evidence type="ECO:0000259" key="13">
    <source>
        <dbReference type="PROSITE" id="PS50026"/>
    </source>
</evidence>
<dbReference type="PANTHER" id="PTHR12916:SF13">
    <property type="entry name" value="SUSHI, VON WILLEBRAND FACTOR TYPE A, EGF AND PENTRAXIN DOMAIN-CONTAINING PROTEIN 1-LIKE"/>
    <property type="match status" value="1"/>
</dbReference>
<keyword evidence="15" id="KW-1185">Reference proteome</keyword>
<dbReference type="GO" id="GO:0007219">
    <property type="term" value="P:Notch signaling pathway"/>
    <property type="evidence" value="ECO:0007669"/>
    <property type="project" value="TreeGrafter"/>
</dbReference>
<dbReference type="PROSITE" id="PS01187">
    <property type="entry name" value="EGF_CA"/>
    <property type="match status" value="1"/>
</dbReference>
<evidence type="ECO:0000256" key="4">
    <source>
        <dbReference type="ARBA" id="ARBA00022729"/>
    </source>
</evidence>
<accession>A0AAD9IS59</accession>
<dbReference type="GO" id="GO:0071944">
    <property type="term" value="C:cell periphery"/>
    <property type="evidence" value="ECO:0007669"/>
    <property type="project" value="UniProtKB-ARBA"/>
</dbReference>
<dbReference type="EMBL" id="JAODUP010001534">
    <property type="protein sequence ID" value="KAK2139966.1"/>
    <property type="molecule type" value="Genomic_DNA"/>
</dbReference>
<evidence type="ECO:0000256" key="11">
    <source>
        <dbReference type="PROSITE-ProRule" id="PRU00076"/>
    </source>
</evidence>
<sequence>MKEPRHSVFVVALVIIGCYKVDGAANCNDITCYNNGRCKVSGGKATCTCAAGFSGKLCCKYADNCQQNPCENGGTCYNDGDLRKCICTPGYEGTTCTEDINDCRGNPCLNGGQCKDDLNSFSCQCDAGYTGDTCGTGNCKRWHKDVCLINDGSEIDECSSNPCQHGGTCYDLIASYKCSCTNGYKGNDCETKVDLCENKPCLNGATCSDKGDTFSCMCADGYTGDTCGVGK</sequence>
<keyword evidence="9 11" id="KW-1015">Disulfide bond</keyword>
<proteinExistence type="predicted"/>
<dbReference type="PROSITE" id="PS00010">
    <property type="entry name" value="ASX_HYDROXYL"/>
    <property type="match status" value="3"/>
</dbReference>
<feature type="disulfide bond" evidence="11">
    <location>
        <begin position="180"/>
        <end position="189"/>
    </location>
</feature>
<reference evidence="14" key="1">
    <citation type="journal article" date="2023" name="Mol. Biol. Evol.">
        <title>Third-Generation Sequencing Reveals the Adaptive Role of the Epigenome in Three Deep-Sea Polychaetes.</title>
        <authorList>
            <person name="Perez M."/>
            <person name="Aroh O."/>
            <person name="Sun Y."/>
            <person name="Lan Y."/>
            <person name="Juniper S.K."/>
            <person name="Young C.R."/>
            <person name="Angers B."/>
            <person name="Qian P.Y."/>
        </authorList>
    </citation>
    <scope>NUCLEOTIDE SEQUENCE</scope>
    <source>
        <strain evidence="14">P08H-3</strain>
    </source>
</reference>
<dbReference type="FunFam" id="2.10.25.10:FF:000004">
    <property type="entry name" value="Neurogenic locus notch 1"/>
    <property type="match status" value="1"/>
</dbReference>
<evidence type="ECO:0000256" key="3">
    <source>
        <dbReference type="ARBA" id="ARBA00022692"/>
    </source>
</evidence>
<dbReference type="InterPro" id="IPR000742">
    <property type="entry name" value="EGF"/>
</dbReference>
<feature type="domain" description="EGF-like" evidence="13">
    <location>
        <begin position="192"/>
        <end position="228"/>
    </location>
</feature>
<feature type="chain" id="PRO_5042102497" description="EGF-like domain-containing protein" evidence="12">
    <location>
        <begin position="24"/>
        <end position="231"/>
    </location>
</feature>
<dbReference type="GO" id="GO:0005509">
    <property type="term" value="F:calcium ion binding"/>
    <property type="evidence" value="ECO:0007669"/>
    <property type="project" value="InterPro"/>
</dbReference>
<keyword evidence="4 12" id="KW-0732">Signal</keyword>
<dbReference type="FunFam" id="2.10.25.10:FF:000066">
    <property type="entry name" value="FAT atypical cadherin 4"/>
    <property type="match status" value="1"/>
</dbReference>
<evidence type="ECO:0000256" key="1">
    <source>
        <dbReference type="ARBA" id="ARBA00004167"/>
    </source>
</evidence>
<feature type="signal peptide" evidence="12">
    <location>
        <begin position="1"/>
        <end position="23"/>
    </location>
</feature>
<dbReference type="GO" id="GO:0007399">
    <property type="term" value="P:nervous system development"/>
    <property type="evidence" value="ECO:0007669"/>
    <property type="project" value="UniProtKB-ARBA"/>
</dbReference>
<dbReference type="GO" id="GO:0005112">
    <property type="term" value="F:Notch binding"/>
    <property type="evidence" value="ECO:0007669"/>
    <property type="project" value="TreeGrafter"/>
</dbReference>
<dbReference type="FunFam" id="2.10.25.10:FF:000321">
    <property type="entry name" value="Protein delta homolog 1"/>
    <property type="match status" value="1"/>
</dbReference>
<dbReference type="PROSITE" id="PS50026">
    <property type="entry name" value="EGF_3"/>
    <property type="match status" value="5"/>
</dbReference>
<evidence type="ECO:0000256" key="7">
    <source>
        <dbReference type="ARBA" id="ARBA00022989"/>
    </source>
</evidence>
<evidence type="ECO:0000256" key="12">
    <source>
        <dbReference type="SAM" id="SignalP"/>
    </source>
</evidence>
<dbReference type="Gene3D" id="2.10.25.10">
    <property type="entry name" value="Laminin"/>
    <property type="match status" value="4"/>
</dbReference>
<feature type="domain" description="EGF-like" evidence="13">
    <location>
        <begin position="154"/>
        <end position="190"/>
    </location>
</feature>
<dbReference type="SMART" id="SM00181">
    <property type="entry name" value="EGF"/>
    <property type="match status" value="5"/>
</dbReference>
<evidence type="ECO:0000256" key="9">
    <source>
        <dbReference type="ARBA" id="ARBA00023157"/>
    </source>
</evidence>
<dbReference type="GO" id="GO:0120025">
    <property type="term" value="C:plasma membrane bounded cell projection"/>
    <property type="evidence" value="ECO:0007669"/>
    <property type="project" value="UniProtKB-ARBA"/>
</dbReference>
<dbReference type="SMART" id="SM00179">
    <property type="entry name" value="EGF_CA"/>
    <property type="match status" value="4"/>
</dbReference>
<dbReference type="SUPFAM" id="SSF57196">
    <property type="entry name" value="EGF/Laminin"/>
    <property type="match status" value="4"/>
</dbReference>
<evidence type="ECO:0000256" key="6">
    <source>
        <dbReference type="ARBA" id="ARBA00022837"/>
    </source>
</evidence>
<keyword evidence="2 11" id="KW-0245">EGF-like domain</keyword>
<evidence type="ECO:0000256" key="8">
    <source>
        <dbReference type="ARBA" id="ARBA00023136"/>
    </source>
</evidence>
<name>A0AAD9IS59_9ANNE</name>
<dbReference type="CDD" id="cd00054">
    <property type="entry name" value="EGF_CA"/>
    <property type="match status" value="3"/>
</dbReference>
<dbReference type="AlphaFoldDB" id="A0AAD9IS59"/>
<keyword evidence="10" id="KW-0325">Glycoprotein</keyword>
<comment type="subcellular location">
    <subcellularLocation>
        <location evidence="1">Membrane</location>
        <topology evidence="1">Single-pass membrane protein</topology>
    </subcellularLocation>
</comment>
<feature type="domain" description="EGF-like" evidence="13">
    <location>
        <begin position="99"/>
        <end position="135"/>
    </location>
</feature>
<dbReference type="GO" id="GO:0016020">
    <property type="term" value="C:membrane"/>
    <property type="evidence" value="ECO:0007669"/>
    <property type="project" value="UniProtKB-SubCell"/>
</dbReference>
<dbReference type="PROSITE" id="PS01186">
    <property type="entry name" value="EGF_2"/>
    <property type="match status" value="5"/>
</dbReference>
<dbReference type="Pfam" id="PF00008">
    <property type="entry name" value="EGF"/>
    <property type="match status" value="5"/>
</dbReference>
<evidence type="ECO:0000313" key="15">
    <source>
        <dbReference type="Proteomes" id="UP001208570"/>
    </source>
</evidence>
<organism evidence="14 15">
    <name type="scientific">Paralvinella palmiformis</name>
    <dbReference type="NCBI Taxonomy" id="53620"/>
    <lineage>
        <taxon>Eukaryota</taxon>
        <taxon>Metazoa</taxon>
        <taxon>Spiralia</taxon>
        <taxon>Lophotrochozoa</taxon>
        <taxon>Annelida</taxon>
        <taxon>Polychaeta</taxon>
        <taxon>Sedentaria</taxon>
        <taxon>Canalipalpata</taxon>
        <taxon>Terebellida</taxon>
        <taxon>Terebelliformia</taxon>
        <taxon>Alvinellidae</taxon>
        <taxon>Paralvinella</taxon>
    </lineage>
</organism>
<keyword evidence="5" id="KW-0677">Repeat</keyword>
<dbReference type="FunFam" id="2.10.25.10:FF:000247">
    <property type="entry name" value="Delta/notch like EGF repeat containing"/>
    <property type="match status" value="1"/>
</dbReference>
<dbReference type="InterPro" id="IPR000152">
    <property type="entry name" value="EGF-type_Asp/Asn_hydroxyl_site"/>
</dbReference>
<keyword evidence="7" id="KW-1133">Transmembrane helix</keyword>
<comment type="caution">
    <text evidence="14">The sequence shown here is derived from an EMBL/GenBank/DDBJ whole genome shotgun (WGS) entry which is preliminary data.</text>
</comment>
<dbReference type="PROSITE" id="PS51257">
    <property type="entry name" value="PROKAR_LIPOPROTEIN"/>
    <property type="match status" value="1"/>
</dbReference>
<protein>
    <recommendedName>
        <fullName evidence="13">EGF-like domain-containing protein</fullName>
    </recommendedName>
</protein>
<feature type="domain" description="EGF-like" evidence="13">
    <location>
        <begin position="61"/>
        <end position="97"/>
    </location>
</feature>
<feature type="disulfide bond" evidence="11">
    <location>
        <begin position="125"/>
        <end position="134"/>
    </location>
</feature>
<feature type="domain" description="EGF-like" evidence="13">
    <location>
        <begin position="23"/>
        <end position="59"/>
    </location>
</feature>
<evidence type="ECO:0000256" key="2">
    <source>
        <dbReference type="ARBA" id="ARBA00022536"/>
    </source>
</evidence>
<feature type="disulfide bond" evidence="11">
    <location>
        <begin position="87"/>
        <end position="96"/>
    </location>
</feature>
<dbReference type="Proteomes" id="UP001208570">
    <property type="component" value="Unassembled WGS sequence"/>
</dbReference>
<evidence type="ECO:0000256" key="5">
    <source>
        <dbReference type="ARBA" id="ARBA00022737"/>
    </source>
</evidence>
<keyword evidence="6" id="KW-0106">Calcium</keyword>
<keyword evidence="3" id="KW-0812">Transmembrane</keyword>
<feature type="disulfide bond" evidence="11">
    <location>
        <begin position="218"/>
        <end position="227"/>
    </location>
</feature>
<dbReference type="InterPro" id="IPR001881">
    <property type="entry name" value="EGF-like_Ca-bd_dom"/>
</dbReference>
<dbReference type="PRINTS" id="PR00010">
    <property type="entry name" value="EGFBLOOD"/>
</dbReference>
<keyword evidence="8" id="KW-0472">Membrane</keyword>
<dbReference type="PANTHER" id="PTHR12916">
    <property type="entry name" value="CYTOCHROME C OXIDASE POLYPEPTIDE VIC-2"/>
    <property type="match status" value="1"/>
</dbReference>
<evidence type="ECO:0000313" key="14">
    <source>
        <dbReference type="EMBL" id="KAK2139966.1"/>
    </source>
</evidence>
<feature type="disulfide bond" evidence="11">
    <location>
        <begin position="49"/>
        <end position="58"/>
    </location>
</feature>
<dbReference type="PROSITE" id="PS00022">
    <property type="entry name" value="EGF_1"/>
    <property type="match status" value="5"/>
</dbReference>